<sequence>MCSIGSRALFLSVLVVSCFRTWRYAAARLPQAEVDALQQIAKTMGSVYWKFNADSCQVERVGVTVIPPNESKANITCACNFQNNTCHIVAMEMKRLSLPGTLPPELVKLPYLQYMFLSSNWLSGNLPAELAGLRNLKDL</sequence>
<keyword evidence="2" id="KW-0732">Signal</keyword>
<dbReference type="PROSITE" id="PS51257">
    <property type="entry name" value="PROKAR_LIPOPROTEIN"/>
    <property type="match status" value="1"/>
</dbReference>
<name>A0AAP0R1H9_LIQFO</name>
<dbReference type="PANTHER" id="PTHR48006:SF72">
    <property type="entry name" value="LRR RECEPTOR-LIKE SERINE_THREONINE-PROTEIN KINASE RFK1-RELATED"/>
    <property type="match status" value="1"/>
</dbReference>
<gene>
    <name evidence="3" type="ORF">L1049_010103</name>
</gene>
<dbReference type="Gene3D" id="3.80.10.10">
    <property type="entry name" value="Ribonuclease Inhibitor"/>
    <property type="match status" value="1"/>
</dbReference>
<dbReference type="InterPro" id="IPR051824">
    <property type="entry name" value="LRR_Rcpt-Like_S/T_Kinase"/>
</dbReference>
<evidence type="ECO:0000256" key="2">
    <source>
        <dbReference type="SAM" id="SignalP"/>
    </source>
</evidence>
<evidence type="ECO:0000313" key="3">
    <source>
        <dbReference type="EMBL" id="KAK9267672.1"/>
    </source>
</evidence>
<dbReference type="GO" id="GO:0004674">
    <property type="term" value="F:protein serine/threonine kinase activity"/>
    <property type="evidence" value="ECO:0007669"/>
    <property type="project" value="TreeGrafter"/>
</dbReference>
<evidence type="ECO:0000256" key="1">
    <source>
        <dbReference type="ARBA" id="ARBA00004479"/>
    </source>
</evidence>
<dbReference type="SUPFAM" id="SSF52058">
    <property type="entry name" value="L domain-like"/>
    <property type="match status" value="1"/>
</dbReference>
<organism evidence="3 4">
    <name type="scientific">Liquidambar formosana</name>
    <name type="common">Formosan gum</name>
    <dbReference type="NCBI Taxonomy" id="63359"/>
    <lineage>
        <taxon>Eukaryota</taxon>
        <taxon>Viridiplantae</taxon>
        <taxon>Streptophyta</taxon>
        <taxon>Embryophyta</taxon>
        <taxon>Tracheophyta</taxon>
        <taxon>Spermatophyta</taxon>
        <taxon>Magnoliopsida</taxon>
        <taxon>eudicotyledons</taxon>
        <taxon>Gunneridae</taxon>
        <taxon>Pentapetalae</taxon>
        <taxon>Saxifragales</taxon>
        <taxon>Altingiaceae</taxon>
        <taxon>Liquidambar</taxon>
    </lineage>
</organism>
<comment type="subcellular location">
    <subcellularLocation>
        <location evidence="1">Membrane</location>
        <topology evidence="1">Single-pass type I membrane protein</topology>
    </subcellularLocation>
</comment>
<protein>
    <recommendedName>
        <fullName evidence="5">LRR receptor-like serine/threonine-protein kinase</fullName>
    </recommendedName>
</protein>
<comment type="caution">
    <text evidence="3">The sequence shown here is derived from an EMBL/GenBank/DDBJ whole genome shotgun (WGS) entry which is preliminary data.</text>
</comment>
<dbReference type="InterPro" id="IPR032675">
    <property type="entry name" value="LRR_dom_sf"/>
</dbReference>
<dbReference type="PANTHER" id="PTHR48006">
    <property type="entry name" value="LEUCINE-RICH REPEAT-CONTAINING PROTEIN DDB_G0281931-RELATED"/>
    <property type="match status" value="1"/>
</dbReference>
<feature type="chain" id="PRO_5042838109" description="LRR receptor-like serine/threonine-protein kinase" evidence="2">
    <location>
        <begin position="28"/>
        <end position="139"/>
    </location>
</feature>
<feature type="signal peptide" evidence="2">
    <location>
        <begin position="1"/>
        <end position="27"/>
    </location>
</feature>
<accession>A0AAP0R1H9</accession>
<dbReference type="EMBL" id="JBBPBK010000016">
    <property type="protein sequence ID" value="KAK9267672.1"/>
    <property type="molecule type" value="Genomic_DNA"/>
</dbReference>
<evidence type="ECO:0000313" key="4">
    <source>
        <dbReference type="Proteomes" id="UP001415857"/>
    </source>
</evidence>
<dbReference type="GO" id="GO:0016020">
    <property type="term" value="C:membrane"/>
    <property type="evidence" value="ECO:0007669"/>
    <property type="project" value="UniProtKB-SubCell"/>
</dbReference>
<dbReference type="AlphaFoldDB" id="A0AAP0R1H9"/>
<proteinExistence type="predicted"/>
<keyword evidence="4" id="KW-1185">Reference proteome</keyword>
<evidence type="ECO:0008006" key="5">
    <source>
        <dbReference type="Google" id="ProtNLM"/>
    </source>
</evidence>
<dbReference type="Proteomes" id="UP001415857">
    <property type="component" value="Unassembled WGS sequence"/>
</dbReference>
<reference evidence="3 4" key="1">
    <citation type="journal article" date="2024" name="Plant J.">
        <title>Genome sequences and population genomics reveal climatic adaptation and genomic divergence between two closely related sweetgum species.</title>
        <authorList>
            <person name="Xu W.Q."/>
            <person name="Ren C.Q."/>
            <person name="Zhang X.Y."/>
            <person name="Comes H.P."/>
            <person name="Liu X.H."/>
            <person name="Li Y.G."/>
            <person name="Kettle C.J."/>
            <person name="Jalonen R."/>
            <person name="Gaisberger H."/>
            <person name="Ma Y.Z."/>
            <person name="Qiu Y.X."/>
        </authorList>
    </citation>
    <scope>NUCLEOTIDE SEQUENCE [LARGE SCALE GENOMIC DNA]</scope>
    <source>
        <strain evidence="3">Hangzhou</strain>
    </source>
</reference>